<dbReference type="Proteomes" id="UP000682733">
    <property type="component" value="Unassembled WGS sequence"/>
</dbReference>
<dbReference type="EMBL" id="CAJOBA010072090">
    <property type="protein sequence ID" value="CAF4397555.1"/>
    <property type="molecule type" value="Genomic_DNA"/>
</dbReference>
<name>A0A8S2VFX0_9BILA</name>
<sequence length="54" mass="6199">MWHPALLKTLIDLEFPLPRLRWVFLLLQERTMSIHFGDAISRVINILSGAPQGS</sequence>
<evidence type="ECO:0000313" key="1">
    <source>
        <dbReference type="EMBL" id="CAF4397555.1"/>
    </source>
</evidence>
<dbReference type="AlphaFoldDB" id="A0A8S2VFX0"/>
<comment type="caution">
    <text evidence="1">The sequence shown here is derived from an EMBL/GenBank/DDBJ whole genome shotgun (WGS) entry which is preliminary data.</text>
</comment>
<organism evidence="1 2">
    <name type="scientific">Didymodactylos carnosus</name>
    <dbReference type="NCBI Taxonomy" id="1234261"/>
    <lineage>
        <taxon>Eukaryota</taxon>
        <taxon>Metazoa</taxon>
        <taxon>Spiralia</taxon>
        <taxon>Gnathifera</taxon>
        <taxon>Rotifera</taxon>
        <taxon>Eurotatoria</taxon>
        <taxon>Bdelloidea</taxon>
        <taxon>Philodinida</taxon>
        <taxon>Philodinidae</taxon>
        <taxon>Didymodactylos</taxon>
    </lineage>
</organism>
<gene>
    <name evidence="1" type="ORF">TMI583_LOCUS43347</name>
</gene>
<accession>A0A8S2VFX0</accession>
<reference evidence="1" key="1">
    <citation type="submission" date="2021-02" db="EMBL/GenBank/DDBJ databases">
        <authorList>
            <person name="Nowell W R."/>
        </authorList>
    </citation>
    <scope>NUCLEOTIDE SEQUENCE</scope>
</reference>
<feature type="non-terminal residue" evidence="1">
    <location>
        <position position="54"/>
    </location>
</feature>
<evidence type="ECO:0000313" key="2">
    <source>
        <dbReference type="Proteomes" id="UP000682733"/>
    </source>
</evidence>
<proteinExistence type="predicted"/>
<protein>
    <submittedName>
        <fullName evidence="1">Uncharacterized protein</fullName>
    </submittedName>
</protein>